<reference evidence="2 3" key="1">
    <citation type="submission" date="2020-03" db="EMBL/GenBank/DDBJ databases">
        <title>Whole genome shotgun sequence of Phytohabitans houttuyneae NBRC 108639.</title>
        <authorList>
            <person name="Komaki H."/>
            <person name="Tamura T."/>
        </authorList>
    </citation>
    <scope>NUCLEOTIDE SEQUENCE [LARGE SCALE GENOMIC DNA]</scope>
    <source>
        <strain evidence="2 3">NBRC 108639</strain>
    </source>
</reference>
<reference evidence="2 3" key="2">
    <citation type="submission" date="2020-03" db="EMBL/GenBank/DDBJ databases">
        <authorList>
            <person name="Ichikawa N."/>
            <person name="Kimura A."/>
            <person name="Kitahashi Y."/>
            <person name="Uohara A."/>
        </authorList>
    </citation>
    <scope>NUCLEOTIDE SEQUENCE [LARGE SCALE GENOMIC DNA]</scope>
    <source>
        <strain evidence="2 3">NBRC 108639</strain>
    </source>
</reference>
<dbReference type="EMBL" id="BLPF01000002">
    <property type="protein sequence ID" value="GFJ81785.1"/>
    <property type="molecule type" value="Genomic_DNA"/>
</dbReference>
<gene>
    <name evidence="2" type="ORF">Phou_059650</name>
</gene>
<keyword evidence="3" id="KW-1185">Reference proteome</keyword>
<evidence type="ECO:0008006" key="4">
    <source>
        <dbReference type="Google" id="ProtNLM"/>
    </source>
</evidence>
<dbReference type="InterPro" id="IPR031876">
    <property type="entry name" value="DUF4760"/>
</dbReference>
<keyword evidence="1" id="KW-1133">Transmembrane helix</keyword>
<accession>A0A6V8KMB1</accession>
<evidence type="ECO:0000256" key="1">
    <source>
        <dbReference type="SAM" id="Phobius"/>
    </source>
</evidence>
<comment type="caution">
    <text evidence="2">The sequence shown here is derived from an EMBL/GenBank/DDBJ whole genome shotgun (WGS) entry which is preliminary data.</text>
</comment>
<evidence type="ECO:0000313" key="3">
    <source>
        <dbReference type="Proteomes" id="UP000482800"/>
    </source>
</evidence>
<sequence length="187" mass="20779">MSNGWSLFFAMAGLIVNGVGIGFIAIQVTLARNAEKRELTRGRKESTTDAYGSTQEHRAALRKELPDDWDKAEVAAFLARIDSGDVAAVTALKEYLGHLETLSVGVASGVYDIEVMDTLCGPRLINAVKHYRPFIEARSKEIEYEGYCAELLWLSKELQRKNFSRSPYVPLAERTRRSRPAIAEGPS</sequence>
<dbReference type="AlphaFoldDB" id="A0A6V8KMB1"/>
<keyword evidence="1" id="KW-0812">Transmembrane</keyword>
<name>A0A6V8KMB1_9ACTN</name>
<dbReference type="RefSeq" id="WP_173061453.1">
    <property type="nucleotide sequence ID" value="NZ_BAABGO010000022.1"/>
</dbReference>
<dbReference type="Proteomes" id="UP000482800">
    <property type="component" value="Unassembled WGS sequence"/>
</dbReference>
<keyword evidence="1" id="KW-0472">Membrane</keyword>
<evidence type="ECO:0000313" key="2">
    <source>
        <dbReference type="EMBL" id="GFJ81785.1"/>
    </source>
</evidence>
<organism evidence="2 3">
    <name type="scientific">Phytohabitans houttuyneae</name>
    <dbReference type="NCBI Taxonomy" id="1076126"/>
    <lineage>
        <taxon>Bacteria</taxon>
        <taxon>Bacillati</taxon>
        <taxon>Actinomycetota</taxon>
        <taxon>Actinomycetes</taxon>
        <taxon>Micromonosporales</taxon>
        <taxon>Micromonosporaceae</taxon>
    </lineage>
</organism>
<dbReference type="Pfam" id="PF15956">
    <property type="entry name" value="DUF4760"/>
    <property type="match status" value="1"/>
</dbReference>
<proteinExistence type="predicted"/>
<protein>
    <recommendedName>
        <fullName evidence="4">DUF4760 domain-containing protein</fullName>
    </recommendedName>
</protein>
<feature type="transmembrane region" description="Helical" evidence="1">
    <location>
        <begin position="6"/>
        <end position="31"/>
    </location>
</feature>